<keyword evidence="3" id="KW-1185">Reference proteome</keyword>
<protein>
    <recommendedName>
        <fullName evidence="1">MADF domain-containing protein</fullName>
    </recommendedName>
</protein>
<dbReference type="InterPro" id="IPR006578">
    <property type="entry name" value="MADF-dom"/>
</dbReference>
<evidence type="ECO:0000259" key="1">
    <source>
        <dbReference type="Pfam" id="PF10545"/>
    </source>
</evidence>
<evidence type="ECO:0000313" key="2">
    <source>
        <dbReference type="EMBL" id="KAH3785428.1"/>
    </source>
</evidence>
<name>A0A9D4EU33_DREPO</name>
<dbReference type="EMBL" id="JAIWYP010000008">
    <property type="protein sequence ID" value="KAH3785428.1"/>
    <property type="molecule type" value="Genomic_DNA"/>
</dbReference>
<sequence length="145" mass="17185">MMDLRPGRVVKYRTNSKEPKKKKAKIHTHLTMEQHEAMVDWLKSNELLYNKKLDSYKDTKKETFLWEKQAEIIGVNGDELKIWYNSLRTRYTKLKKTKSGDGAPEQSDRDQWALNSFSLLAPFTYEVKKRTVVSVSKSYHCYIYN</sequence>
<proteinExistence type="predicted"/>
<organism evidence="2 3">
    <name type="scientific">Dreissena polymorpha</name>
    <name type="common">Zebra mussel</name>
    <name type="synonym">Mytilus polymorpha</name>
    <dbReference type="NCBI Taxonomy" id="45954"/>
    <lineage>
        <taxon>Eukaryota</taxon>
        <taxon>Metazoa</taxon>
        <taxon>Spiralia</taxon>
        <taxon>Lophotrochozoa</taxon>
        <taxon>Mollusca</taxon>
        <taxon>Bivalvia</taxon>
        <taxon>Autobranchia</taxon>
        <taxon>Heteroconchia</taxon>
        <taxon>Euheterodonta</taxon>
        <taxon>Imparidentia</taxon>
        <taxon>Neoheterodontei</taxon>
        <taxon>Myida</taxon>
        <taxon>Dreissenoidea</taxon>
        <taxon>Dreissenidae</taxon>
        <taxon>Dreissena</taxon>
    </lineage>
</organism>
<evidence type="ECO:0000313" key="3">
    <source>
        <dbReference type="Proteomes" id="UP000828390"/>
    </source>
</evidence>
<dbReference type="Pfam" id="PF10545">
    <property type="entry name" value="MADF_DNA_bdg"/>
    <property type="match status" value="1"/>
</dbReference>
<feature type="domain" description="MADF" evidence="1">
    <location>
        <begin position="41"/>
        <end position="112"/>
    </location>
</feature>
<reference evidence="2" key="2">
    <citation type="submission" date="2020-11" db="EMBL/GenBank/DDBJ databases">
        <authorList>
            <person name="McCartney M.A."/>
            <person name="Auch B."/>
            <person name="Kono T."/>
            <person name="Mallez S."/>
            <person name="Becker A."/>
            <person name="Gohl D.M."/>
            <person name="Silverstein K.A.T."/>
            <person name="Koren S."/>
            <person name="Bechman K.B."/>
            <person name="Herman A."/>
            <person name="Abrahante J.E."/>
            <person name="Garbe J."/>
        </authorList>
    </citation>
    <scope>NUCLEOTIDE SEQUENCE</scope>
    <source>
        <strain evidence="2">Duluth1</strain>
        <tissue evidence="2">Whole animal</tissue>
    </source>
</reference>
<dbReference type="Proteomes" id="UP000828390">
    <property type="component" value="Unassembled WGS sequence"/>
</dbReference>
<gene>
    <name evidence="2" type="ORF">DPMN_163516</name>
</gene>
<dbReference type="AlphaFoldDB" id="A0A9D4EU33"/>
<accession>A0A9D4EU33</accession>
<comment type="caution">
    <text evidence="2">The sequence shown here is derived from an EMBL/GenBank/DDBJ whole genome shotgun (WGS) entry which is preliminary data.</text>
</comment>
<reference evidence="2" key="1">
    <citation type="journal article" date="2019" name="bioRxiv">
        <title>The Genome of the Zebra Mussel, Dreissena polymorpha: A Resource for Invasive Species Research.</title>
        <authorList>
            <person name="McCartney M.A."/>
            <person name="Auch B."/>
            <person name="Kono T."/>
            <person name="Mallez S."/>
            <person name="Zhang Y."/>
            <person name="Obille A."/>
            <person name="Becker A."/>
            <person name="Abrahante J.E."/>
            <person name="Garbe J."/>
            <person name="Badalamenti J.P."/>
            <person name="Herman A."/>
            <person name="Mangelson H."/>
            <person name="Liachko I."/>
            <person name="Sullivan S."/>
            <person name="Sone E.D."/>
            <person name="Koren S."/>
            <person name="Silverstein K.A.T."/>
            <person name="Beckman K.B."/>
            <person name="Gohl D.M."/>
        </authorList>
    </citation>
    <scope>NUCLEOTIDE SEQUENCE</scope>
    <source>
        <strain evidence="2">Duluth1</strain>
        <tissue evidence="2">Whole animal</tissue>
    </source>
</reference>